<organism evidence="1 2">
    <name type="scientific">Corynebacterium marambiense</name>
    <dbReference type="NCBI Taxonomy" id="2765364"/>
    <lineage>
        <taxon>Bacteria</taxon>
        <taxon>Bacillati</taxon>
        <taxon>Actinomycetota</taxon>
        <taxon>Actinomycetes</taxon>
        <taxon>Mycobacteriales</taxon>
        <taxon>Corynebacteriaceae</taxon>
        <taxon>Corynebacterium</taxon>
    </lineage>
</organism>
<name>A0ABS0VZR3_9CORY</name>
<sequence length="203" mass="21794">MRTTTFPDGSGVHVSTNLAHPLNLRLLPFPVSRFPPTGHVGIALSAGFAAGICAGDRLLTEGDLLRSGIPVRTAWDRAAAGALEAARTSDGVRVYVRTRPVPGYPGSILQVAVPGRPTTDWLAHPETFTTIDRHLTTVFGKNPVWFAPRVGELYATTGDHAALQAWATRRFHDSGLDAICPEPIHCTDGFPVVERPAQVQDNS</sequence>
<proteinExistence type="predicted"/>
<gene>
    <name evidence="1" type="ORF">JDV76_07560</name>
</gene>
<dbReference type="Proteomes" id="UP000625574">
    <property type="component" value="Unassembled WGS sequence"/>
</dbReference>
<reference evidence="1 2" key="1">
    <citation type="submission" date="2020-12" db="EMBL/GenBank/DDBJ databases">
        <title>Genome public.</title>
        <authorList>
            <person name="Sun Q."/>
        </authorList>
    </citation>
    <scope>NUCLEOTIDE SEQUENCE [LARGE SCALE GENOMIC DNA]</scope>
    <source>
        <strain evidence="1 2">CCM 8864</strain>
    </source>
</reference>
<evidence type="ECO:0000313" key="1">
    <source>
        <dbReference type="EMBL" id="MBI9000822.1"/>
    </source>
</evidence>
<dbReference type="EMBL" id="JAEIOT010000007">
    <property type="protein sequence ID" value="MBI9000822.1"/>
    <property type="molecule type" value="Genomic_DNA"/>
</dbReference>
<protein>
    <submittedName>
        <fullName evidence="1">Uncharacterized protein</fullName>
    </submittedName>
</protein>
<comment type="caution">
    <text evidence="1">The sequence shown here is derived from an EMBL/GenBank/DDBJ whole genome shotgun (WGS) entry which is preliminary data.</text>
</comment>
<keyword evidence="2" id="KW-1185">Reference proteome</keyword>
<accession>A0ABS0VZR3</accession>
<dbReference type="RefSeq" id="WP_198736235.1">
    <property type="nucleotide sequence ID" value="NZ_JAEIOT010000007.1"/>
</dbReference>
<evidence type="ECO:0000313" key="2">
    <source>
        <dbReference type="Proteomes" id="UP000625574"/>
    </source>
</evidence>